<dbReference type="InterPro" id="IPR002629">
    <property type="entry name" value="Met_Synth_C/arc"/>
</dbReference>
<evidence type="ECO:0000313" key="2">
    <source>
        <dbReference type="EMBL" id="RLV51088.1"/>
    </source>
</evidence>
<keyword evidence="3" id="KW-1185">Reference proteome</keyword>
<dbReference type="SUPFAM" id="SSF51726">
    <property type="entry name" value="UROD/MetE-like"/>
    <property type="match status" value="1"/>
</dbReference>
<dbReference type="GO" id="GO:0008270">
    <property type="term" value="F:zinc ion binding"/>
    <property type="evidence" value="ECO:0007669"/>
    <property type="project" value="InterPro"/>
</dbReference>
<dbReference type="Gene3D" id="3.20.20.210">
    <property type="match status" value="1"/>
</dbReference>
<dbReference type="OrthoDB" id="5242426at2"/>
<sequence>MLASGVGSMPGGAVGEEAQNARAYAEATRVVLGELDLPHVPELPGRGAVAGLVGRTMGLITELGADLQPAGWRLTDASGVDQRRARSLLAQDLDTVEEQAQQVEGWFKTQLCGPWTLAASVERPRGDRVLADVGARRDLAQALAVAVADHVADLRRRVPGAAGLLVQVDEPALPAVLAAQVPTASGFGRHRTVHPPEASEALEWVLSAVSDAGATPVVHCCAADVPVDLLTGAGAVGISVDVGVLAPQAYEGVAGVLESGGWAMLGVVPSLDPPSWDDRAGVAALERFLDMLGLAPSEHTVVTPACGLAGASGTWARTALASCATAAHADDRT</sequence>
<reference evidence="2 3" key="1">
    <citation type="submission" date="2018-10" db="EMBL/GenBank/DDBJ databases">
        <title>Marmoricola sp. 4Q3S-7 whole genome shotgun sequence.</title>
        <authorList>
            <person name="Li F."/>
        </authorList>
    </citation>
    <scope>NUCLEOTIDE SEQUENCE [LARGE SCALE GENOMIC DNA]</scope>
    <source>
        <strain evidence="2 3">4Q3S-7</strain>
    </source>
</reference>
<dbReference type="InterPro" id="IPR038071">
    <property type="entry name" value="UROD/MetE-like_sf"/>
</dbReference>
<dbReference type="Pfam" id="PF01717">
    <property type="entry name" value="Meth_synt_2"/>
    <property type="match status" value="1"/>
</dbReference>
<dbReference type="RefSeq" id="WP_121804768.1">
    <property type="nucleotide sequence ID" value="NZ_RDBE01000001.1"/>
</dbReference>
<dbReference type="GO" id="GO:0003871">
    <property type="term" value="F:5-methyltetrahydropteroyltriglutamate-homocysteine S-methyltransferase activity"/>
    <property type="evidence" value="ECO:0007669"/>
    <property type="project" value="InterPro"/>
</dbReference>
<dbReference type="EMBL" id="RDBE01000001">
    <property type="protein sequence ID" value="RLV51088.1"/>
    <property type="molecule type" value="Genomic_DNA"/>
</dbReference>
<dbReference type="Proteomes" id="UP000281708">
    <property type="component" value="Unassembled WGS sequence"/>
</dbReference>
<comment type="caution">
    <text evidence="2">The sequence shown here is derived from an EMBL/GenBank/DDBJ whole genome shotgun (WGS) entry which is preliminary data.</text>
</comment>
<dbReference type="AlphaFoldDB" id="A0A3L8P902"/>
<proteinExistence type="predicted"/>
<evidence type="ECO:0000259" key="1">
    <source>
        <dbReference type="Pfam" id="PF01717"/>
    </source>
</evidence>
<name>A0A3L8P902_9ACTN</name>
<feature type="domain" description="Cobalamin-independent methionine synthase MetE C-terminal/archaeal" evidence="1">
    <location>
        <begin position="108"/>
        <end position="328"/>
    </location>
</feature>
<gene>
    <name evidence="2" type="ORF">D9V37_03985</name>
</gene>
<organism evidence="2 3">
    <name type="scientific">Nocardioides mangrovicus</name>
    <dbReference type="NCBI Taxonomy" id="2478913"/>
    <lineage>
        <taxon>Bacteria</taxon>
        <taxon>Bacillati</taxon>
        <taxon>Actinomycetota</taxon>
        <taxon>Actinomycetes</taxon>
        <taxon>Propionibacteriales</taxon>
        <taxon>Nocardioidaceae</taxon>
        <taxon>Nocardioides</taxon>
    </lineage>
</organism>
<protein>
    <submittedName>
        <fullName evidence="2">Methionine synthase</fullName>
    </submittedName>
</protein>
<accession>A0A3L8P902</accession>
<dbReference type="GO" id="GO:0009086">
    <property type="term" value="P:methionine biosynthetic process"/>
    <property type="evidence" value="ECO:0007669"/>
    <property type="project" value="InterPro"/>
</dbReference>
<evidence type="ECO:0000313" key="3">
    <source>
        <dbReference type="Proteomes" id="UP000281708"/>
    </source>
</evidence>